<dbReference type="NCBIfam" id="TIGR01726">
    <property type="entry name" value="HEQRo_perm_3TM"/>
    <property type="match status" value="1"/>
</dbReference>
<sequence length="227" mass="24956">MNYTFDFMSVFANWDRLLMGAWLTIQLSALSIALGFVVGTLCAIAGKSRLAVVRGLVHAYVEIIRNTPLLVQVFLVFFGLASIGWKLSAETAAVIALTVNVGAYTTEIMRAGINSIHPGQIEAAECLGMSRLHVYWHVVLLPAVERVYPSLTSQFILLMLASSITSQISAEELTATANLVQSETFRSFEVYAVIAVAYLALSFLFRGAFWLISQLAFVRKRKLGTNL</sequence>
<dbReference type="RefSeq" id="WP_102662120.1">
    <property type="nucleotide sequence ID" value="NZ_JAVDSJ010000002.1"/>
</dbReference>
<evidence type="ECO:0000256" key="5">
    <source>
        <dbReference type="ARBA" id="ARBA00022692"/>
    </source>
</evidence>
<evidence type="ECO:0000256" key="8">
    <source>
        <dbReference type="RuleBase" id="RU363032"/>
    </source>
</evidence>
<dbReference type="Proteomes" id="UP001260715">
    <property type="component" value="Unassembled WGS sequence"/>
</dbReference>
<feature type="domain" description="ABC transmembrane type-1" evidence="9">
    <location>
        <begin position="21"/>
        <end position="209"/>
    </location>
</feature>
<dbReference type="SUPFAM" id="SSF161098">
    <property type="entry name" value="MetI-like"/>
    <property type="match status" value="1"/>
</dbReference>
<dbReference type="InterPro" id="IPR000515">
    <property type="entry name" value="MetI-like"/>
</dbReference>
<organism evidence="10 11">
    <name type="scientific">Herbaspirillum frisingense</name>
    <dbReference type="NCBI Taxonomy" id="92645"/>
    <lineage>
        <taxon>Bacteria</taxon>
        <taxon>Pseudomonadati</taxon>
        <taxon>Pseudomonadota</taxon>
        <taxon>Betaproteobacteria</taxon>
        <taxon>Burkholderiales</taxon>
        <taxon>Oxalobacteraceae</taxon>
        <taxon>Herbaspirillum</taxon>
    </lineage>
</organism>
<feature type="transmembrane region" description="Helical" evidence="8">
    <location>
        <begin position="67"/>
        <end position="85"/>
    </location>
</feature>
<dbReference type="InterPro" id="IPR010065">
    <property type="entry name" value="AA_ABC_transptr_permease_3TM"/>
</dbReference>
<evidence type="ECO:0000256" key="4">
    <source>
        <dbReference type="ARBA" id="ARBA00022475"/>
    </source>
</evidence>
<protein>
    <submittedName>
        <fullName evidence="10">Polar amino acid transport system permease protein</fullName>
    </submittedName>
</protein>
<dbReference type="PANTHER" id="PTHR30614:SF35">
    <property type="entry name" value="ABC TRANSPORTER PERMEASE PROTEIN"/>
    <property type="match status" value="1"/>
</dbReference>
<feature type="transmembrane region" description="Helical" evidence="8">
    <location>
        <begin position="190"/>
        <end position="212"/>
    </location>
</feature>
<accession>A0ABU1PAZ9</accession>
<dbReference type="CDD" id="cd06261">
    <property type="entry name" value="TM_PBP2"/>
    <property type="match status" value="1"/>
</dbReference>
<reference evidence="10 11" key="1">
    <citation type="submission" date="2023-07" db="EMBL/GenBank/DDBJ databases">
        <title>Sorghum-associated microbial communities from plants grown in Nebraska, USA.</title>
        <authorList>
            <person name="Schachtman D."/>
        </authorList>
    </citation>
    <scope>NUCLEOTIDE SEQUENCE [LARGE SCALE GENOMIC DNA]</scope>
    <source>
        <strain evidence="10 11">596</strain>
    </source>
</reference>
<keyword evidence="3 8" id="KW-0813">Transport</keyword>
<dbReference type="Gene3D" id="1.10.3720.10">
    <property type="entry name" value="MetI-like"/>
    <property type="match status" value="1"/>
</dbReference>
<dbReference type="PROSITE" id="PS50928">
    <property type="entry name" value="ABC_TM1"/>
    <property type="match status" value="1"/>
</dbReference>
<evidence type="ECO:0000313" key="10">
    <source>
        <dbReference type="EMBL" id="MDR6583103.1"/>
    </source>
</evidence>
<evidence type="ECO:0000256" key="6">
    <source>
        <dbReference type="ARBA" id="ARBA00022989"/>
    </source>
</evidence>
<comment type="similarity">
    <text evidence="2">Belongs to the binding-protein-dependent transport system permease family. HisMQ subfamily.</text>
</comment>
<keyword evidence="6 8" id="KW-1133">Transmembrane helix</keyword>
<dbReference type="PANTHER" id="PTHR30614">
    <property type="entry name" value="MEMBRANE COMPONENT OF AMINO ACID ABC TRANSPORTER"/>
    <property type="match status" value="1"/>
</dbReference>
<keyword evidence="5 8" id="KW-0812">Transmembrane</keyword>
<keyword evidence="4" id="KW-1003">Cell membrane</keyword>
<feature type="transmembrane region" description="Helical" evidence="8">
    <location>
        <begin position="20"/>
        <end position="46"/>
    </location>
</feature>
<evidence type="ECO:0000256" key="3">
    <source>
        <dbReference type="ARBA" id="ARBA00022448"/>
    </source>
</evidence>
<dbReference type="EMBL" id="JAVDSJ010000002">
    <property type="protein sequence ID" value="MDR6583103.1"/>
    <property type="molecule type" value="Genomic_DNA"/>
</dbReference>
<proteinExistence type="inferred from homology"/>
<dbReference type="Pfam" id="PF00528">
    <property type="entry name" value="BPD_transp_1"/>
    <property type="match status" value="1"/>
</dbReference>
<comment type="subcellular location">
    <subcellularLocation>
        <location evidence="1">Cell inner membrane</location>
        <topology evidence="1">Multi-pass membrane protein</topology>
    </subcellularLocation>
    <subcellularLocation>
        <location evidence="8">Cell membrane</location>
        <topology evidence="8">Multi-pass membrane protein</topology>
    </subcellularLocation>
</comment>
<evidence type="ECO:0000313" key="11">
    <source>
        <dbReference type="Proteomes" id="UP001260715"/>
    </source>
</evidence>
<evidence type="ECO:0000259" key="9">
    <source>
        <dbReference type="PROSITE" id="PS50928"/>
    </source>
</evidence>
<evidence type="ECO:0000256" key="7">
    <source>
        <dbReference type="ARBA" id="ARBA00023136"/>
    </source>
</evidence>
<comment type="caution">
    <text evidence="10">The sequence shown here is derived from an EMBL/GenBank/DDBJ whole genome shotgun (WGS) entry which is preliminary data.</text>
</comment>
<dbReference type="InterPro" id="IPR035906">
    <property type="entry name" value="MetI-like_sf"/>
</dbReference>
<name>A0ABU1PAZ9_9BURK</name>
<keyword evidence="11" id="KW-1185">Reference proteome</keyword>
<keyword evidence="7 8" id="KW-0472">Membrane</keyword>
<gene>
    <name evidence="10" type="ORF">J2W50_001301</name>
</gene>
<evidence type="ECO:0000256" key="2">
    <source>
        <dbReference type="ARBA" id="ARBA00010072"/>
    </source>
</evidence>
<dbReference type="InterPro" id="IPR043429">
    <property type="entry name" value="ArtM/GltK/GlnP/TcyL/YhdX-like"/>
</dbReference>
<evidence type="ECO:0000256" key="1">
    <source>
        <dbReference type="ARBA" id="ARBA00004429"/>
    </source>
</evidence>